<comment type="caution">
    <text evidence="2">The sequence shown here is derived from an EMBL/GenBank/DDBJ whole genome shotgun (WGS) entry which is preliminary data.</text>
</comment>
<keyword evidence="1" id="KW-0812">Transmembrane</keyword>
<keyword evidence="3" id="KW-1185">Reference proteome</keyword>
<feature type="transmembrane region" description="Helical" evidence="1">
    <location>
        <begin position="62"/>
        <end position="88"/>
    </location>
</feature>
<reference evidence="2 3" key="1">
    <citation type="journal article" date="2015" name="Genome Announc.">
        <title>Expanding the biotechnology potential of lactobacilli through comparative genomics of 213 strains and associated genera.</title>
        <authorList>
            <person name="Sun Z."/>
            <person name="Harris H.M."/>
            <person name="McCann A."/>
            <person name="Guo C."/>
            <person name="Argimon S."/>
            <person name="Zhang W."/>
            <person name="Yang X."/>
            <person name="Jeffery I.B."/>
            <person name="Cooney J.C."/>
            <person name="Kagawa T.F."/>
            <person name="Liu W."/>
            <person name="Song Y."/>
            <person name="Salvetti E."/>
            <person name="Wrobel A."/>
            <person name="Rasinkangas P."/>
            <person name="Parkhill J."/>
            <person name="Rea M.C."/>
            <person name="O'Sullivan O."/>
            <person name="Ritari J."/>
            <person name="Douillard F.P."/>
            <person name="Paul Ross R."/>
            <person name="Yang R."/>
            <person name="Briner A.E."/>
            <person name="Felis G.E."/>
            <person name="de Vos W.M."/>
            <person name="Barrangou R."/>
            <person name="Klaenhammer T.R."/>
            <person name="Caufield P.W."/>
            <person name="Cui Y."/>
            <person name="Zhang H."/>
            <person name="O'Toole P.W."/>
        </authorList>
    </citation>
    <scope>NUCLEOTIDE SEQUENCE [LARGE SCALE GENOMIC DNA]</scope>
    <source>
        <strain evidence="2 3">DSM 20623</strain>
    </source>
</reference>
<dbReference type="PATRIC" id="fig|1449336.4.peg.82"/>
<dbReference type="Proteomes" id="UP000051658">
    <property type="component" value="Unassembled WGS sequence"/>
</dbReference>
<dbReference type="GeneID" id="89587663"/>
<dbReference type="AlphaFoldDB" id="A0A0R2I739"/>
<evidence type="ECO:0000313" key="3">
    <source>
        <dbReference type="Proteomes" id="UP000051658"/>
    </source>
</evidence>
<keyword evidence="1" id="KW-1133">Transmembrane helix</keyword>
<feature type="transmembrane region" description="Helical" evidence="1">
    <location>
        <begin position="37"/>
        <end position="56"/>
    </location>
</feature>
<name>A0A0R2I739_CARDV</name>
<feature type="transmembrane region" description="Helical" evidence="1">
    <location>
        <begin position="6"/>
        <end position="25"/>
    </location>
</feature>
<proteinExistence type="predicted"/>
<keyword evidence="1" id="KW-0472">Membrane</keyword>
<protein>
    <submittedName>
        <fullName evidence="2">Uncharacterized protein</fullName>
    </submittedName>
</protein>
<gene>
    <name evidence="2" type="ORF">IV74_GL000082</name>
</gene>
<organism evidence="2 3">
    <name type="scientific">Carnobacterium divergens DSM 20623</name>
    <dbReference type="NCBI Taxonomy" id="1449336"/>
    <lineage>
        <taxon>Bacteria</taxon>
        <taxon>Bacillati</taxon>
        <taxon>Bacillota</taxon>
        <taxon>Bacilli</taxon>
        <taxon>Lactobacillales</taxon>
        <taxon>Carnobacteriaceae</taxon>
        <taxon>Carnobacterium</taxon>
    </lineage>
</organism>
<sequence>MNSLAVIYFIFGLLFSFLFSGFYLFIKAKKIFSHSLVTVGVLMIGFLFTVLIIGMSSQLNEVHALFLLMMAIFFLMMCQLMVLVIILFKSKKRRKKRKKEVKK</sequence>
<dbReference type="RefSeq" id="WP_034572621.1">
    <property type="nucleotide sequence ID" value="NZ_JQBS01000006.1"/>
</dbReference>
<evidence type="ECO:0000256" key="1">
    <source>
        <dbReference type="SAM" id="Phobius"/>
    </source>
</evidence>
<dbReference type="EMBL" id="JQBS01000006">
    <property type="protein sequence ID" value="KRN57562.1"/>
    <property type="molecule type" value="Genomic_DNA"/>
</dbReference>
<accession>A0A0R2I739</accession>
<evidence type="ECO:0000313" key="2">
    <source>
        <dbReference type="EMBL" id="KRN57562.1"/>
    </source>
</evidence>